<organism evidence="3 4">
    <name type="scientific">Ammonicoccus fulvus</name>
    <dbReference type="NCBI Taxonomy" id="3138240"/>
    <lineage>
        <taxon>Bacteria</taxon>
        <taxon>Bacillati</taxon>
        <taxon>Actinomycetota</taxon>
        <taxon>Actinomycetes</taxon>
        <taxon>Propionibacteriales</taxon>
        <taxon>Propionibacteriaceae</taxon>
        <taxon>Ammonicoccus</taxon>
    </lineage>
</organism>
<dbReference type="EMBL" id="CP154795">
    <property type="protein sequence ID" value="XAN07732.1"/>
    <property type="molecule type" value="Genomic_DNA"/>
</dbReference>
<dbReference type="SUPFAM" id="SSF48317">
    <property type="entry name" value="Acid phosphatase/Vanadium-dependent haloperoxidase"/>
    <property type="match status" value="1"/>
</dbReference>
<feature type="transmembrane region" description="Helical" evidence="1">
    <location>
        <begin position="46"/>
        <end position="66"/>
    </location>
</feature>
<accession>A0ABZ3FNW8</accession>
<feature type="transmembrane region" description="Helical" evidence="1">
    <location>
        <begin position="234"/>
        <end position="256"/>
    </location>
</feature>
<dbReference type="CDD" id="cd03392">
    <property type="entry name" value="PAP2_like_2"/>
    <property type="match status" value="1"/>
</dbReference>
<dbReference type="InterPro" id="IPR036938">
    <property type="entry name" value="PAP2/HPO_sf"/>
</dbReference>
<dbReference type="Pfam" id="PF01569">
    <property type="entry name" value="PAP2"/>
    <property type="match status" value="1"/>
</dbReference>
<gene>
    <name evidence="3" type="ORF">AADG42_10605</name>
</gene>
<evidence type="ECO:0000313" key="3">
    <source>
        <dbReference type="EMBL" id="XAN07732.1"/>
    </source>
</evidence>
<feature type="transmembrane region" description="Helical" evidence="1">
    <location>
        <begin position="112"/>
        <end position="129"/>
    </location>
</feature>
<dbReference type="PANTHER" id="PTHR14969">
    <property type="entry name" value="SPHINGOSINE-1-PHOSPHATE PHOSPHOHYDROLASE"/>
    <property type="match status" value="1"/>
</dbReference>
<reference evidence="3 4" key="1">
    <citation type="submission" date="2024-04" db="EMBL/GenBank/DDBJ databases">
        <title>Isolation of an actinomycete strain from pig manure.</title>
        <authorList>
            <person name="Gong T."/>
            <person name="Yu Z."/>
            <person name="An M."/>
            <person name="Wei C."/>
            <person name="Yang W."/>
            <person name="Liu L."/>
        </authorList>
    </citation>
    <scope>NUCLEOTIDE SEQUENCE [LARGE SCALE GENOMIC DNA]</scope>
    <source>
        <strain evidence="3 4">ZF39</strain>
    </source>
</reference>
<feature type="transmembrane region" description="Helical" evidence="1">
    <location>
        <begin position="208"/>
        <end position="228"/>
    </location>
</feature>
<dbReference type="Proteomes" id="UP001442841">
    <property type="component" value="Chromosome"/>
</dbReference>
<name>A0ABZ3FNW8_9ACTN</name>
<keyword evidence="1" id="KW-0472">Membrane</keyword>
<evidence type="ECO:0000313" key="4">
    <source>
        <dbReference type="Proteomes" id="UP001442841"/>
    </source>
</evidence>
<dbReference type="InterPro" id="IPR000326">
    <property type="entry name" value="PAP2/HPO"/>
</dbReference>
<sequence>MESTPPRSSDLPGQPFGLQEGTRWALVAQGLIGLVGRTRKWSEANLVLAVMLVVSFGLVVGGTWVAGEVYEATAEADGIALVDQPVLDWILSIRTPTADSVIAFYSNTGGPLMQPILTAIVAFFLAWRWRSKTPIVLTVLAAAGSLLLTVVGKTMTGRTRPPLVDAIPPFESSPSFPSGHTLNATVIAGIVCYLLLHWFRTRGLRTFWIVLLSVYAITMGLSRVYLGHHWLTDVIVGWVLGLVWVAVVITLHRLWLTARAKHGELRWNAMLA</sequence>
<dbReference type="SMART" id="SM00014">
    <property type="entry name" value="acidPPc"/>
    <property type="match status" value="1"/>
</dbReference>
<keyword evidence="4" id="KW-1185">Reference proteome</keyword>
<feature type="domain" description="Phosphatidic acid phosphatase type 2/haloperoxidase" evidence="2">
    <location>
        <begin position="135"/>
        <end position="249"/>
    </location>
</feature>
<keyword evidence="1" id="KW-0812">Transmembrane</keyword>
<dbReference type="Gene3D" id="1.20.144.10">
    <property type="entry name" value="Phosphatidic acid phosphatase type 2/haloperoxidase"/>
    <property type="match status" value="1"/>
</dbReference>
<proteinExistence type="predicted"/>
<evidence type="ECO:0000256" key="1">
    <source>
        <dbReference type="SAM" id="Phobius"/>
    </source>
</evidence>
<evidence type="ECO:0000259" key="2">
    <source>
        <dbReference type="SMART" id="SM00014"/>
    </source>
</evidence>
<protein>
    <submittedName>
        <fullName evidence="3">Phosphatase PAP2 family protein</fullName>
    </submittedName>
</protein>
<feature type="transmembrane region" description="Helical" evidence="1">
    <location>
        <begin position="176"/>
        <end position="196"/>
    </location>
</feature>
<dbReference type="PANTHER" id="PTHR14969:SF13">
    <property type="entry name" value="AT30094P"/>
    <property type="match status" value="1"/>
</dbReference>
<keyword evidence="1" id="KW-1133">Transmembrane helix</keyword>
<dbReference type="RefSeq" id="WP_425309190.1">
    <property type="nucleotide sequence ID" value="NZ_CP154795.1"/>
</dbReference>
<feature type="transmembrane region" description="Helical" evidence="1">
    <location>
        <begin position="136"/>
        <end position="156"/>
    </location>
</feature>